<evidence type="ECO:0000256" key="1">
    <source>
        <dbReference type="SAM" id="Phobius"/>
    </source>
</evidence>
<dbReference type="RefSeq" id="WP_343791223.1">
    <property type="nucleotide sequence ID" value="NZ_BAAAEU010000010.1"/>
</dbReference>
<name>A0ABN1ILH7_9GAMM</name>
<feature type="transmembrane region" description="Helical" evidence="1">
    <location>
        <begin position="113"/>
        <end position="133"/>
    </location>
</feature>
<keyword evidence="1" id="KW-0472">Membrane</keyword>
<dbReference type="Proteomes" id="UP001501523">
    <property type="component" value="Unassembled WGS sequence"/>
</dbReference>
<keyword evidence="3" id="KW-1185">Reference proteome</keyword>
<keyword evidence="1" id="KW-0812">Transmembrane</keyword>
<feature type="transmembrane region" description="Helical" evidence="1">
    <location>
        <begin position="38"/>
        <end position="59"/>
    </location>
</feature>
<protein>
    <submittedName>
        <fullName evidence="2">Uncharacterized protein</fullName>
    </submittedName>
</protein>
<keyword evidence="1" id="KW-1133">Transmembrane helix</keyword>
<feature type="transmembrane region" description="Helical" evidence="1">
    <location>
        <begin position="71"/>
        <end position="92"/>
    </location>
</feature>
<gene>
    <name evidence="2" type="ORF">GCM10009105_23080</name>
</gene>
<reference evidence="2 3" key="1">
    <citation type="journal article" date="2019" name="Int. J. Syst. Evol. Microbiol.">
        <title>The Global Catalogue of Microorganisms (GCM) 10K type strain sequencing project: providing services to taxonomists for standard genome sequencing and annotation.</title>
        <authorList>
            <consortium name="The Broad Institute Genomics Platform"/>
            <consortium name="The Broad Institute Genome Sequencing Center for Infectious Disease"/>
            <person name="Wu L."/>
            <person name="Ma J."/>
        </authorList>
    </citation>
    <scope>NUCLEOTIDE SEQUENCE [LARGE SCALE GENOMIC DNA]</scope>
    <source>
        <strain evidence="2 3">JCM 15421</strain>
    </source>
</reference>
<proteinExistence type="predicted"/>
<organism evidence="2 3">
    <name type="scientific">Dokdonella soli</name>
    <dbReference type="NCBI Taxonomy" id="529810"/>
    <lineage>
        <taxon>Bacteria</taxon>
        <taxon>Pseudomonadati</taxon>
        <taxon>Pseudomonadota</taxon>
        <taxon>Gammaproteobacteria</taxon>
        <taxon>Lysobacterales</taxon>
        <taxon>Rhodanobacteraceae</taxon>
        <taxon>Dokdonella</taxon>
    </lineage>
</organism>
<accession>A0ABN1ILH7</accession>
<feature type="transmembrane region" description="Helical" evidence="1">
    <location>
        <begin position="166"/>
        <end position="186"/>
    </location>
</feature>
<feature type="transmembrane region" description="Helical" evidence="1">
    <location>
        <begin position="6"/>
        <end position="26"/>
    </location>
</feature>
<comment type="caution">
    <text evidence="2">The sequence shown here is derived from an EMBL/GenBank/DDBJ whole genome shotgun (WGS) entry which is preliminary data.</text>
</comment>
<evidence type="ECO:0000313" key="3">
    <source>
        <dbReference type="Proteomes" id="UP001501523"/>
    </source>
</evidence>
<sequence length="187" mass="20844">MDAFSYLSVLLSIILGLAITQVLKGFRGLMQTRSRLRPYWPAVAWAILVLVIAVQSWWAMFGLRQRVDWTFFEFSVVLAQTIVVYLLAALVLPDFFGDATVDLREHYYANHRWFFALAVLLIVISVGKEFLLAGRMPEPLNLGFQATFATLSAGAVSTRNARYHELATVTAAIGIGAYIGVLFTHLG</sequence>
<dbReference type="EMBL" id="BAAAEU010000010">
    <property type="protein sequence ID" value="GAA0716554.1"/>
    <property type="molecule type" value="Genomic_DNA"/>
</dbReference>
<evidence type="ECO:0000313" key="2">
    <source>
        <dbReference type="EMBL" id="GAA0716554.1"/>
    </source>
</evidence>